<dbReference type="GO" id="GO:0003677">
    <property type="term" value="F:DNA binding"/>
    <property type="evidence" value="ECO:0007669"/>
    <property type="project" value="InterPro"/>
</dbReference>
<dbReference type="Gene3D" id="3.30.70.370">
    <property type="match status" value="1"/>
</dbReference>
<organism evidence="3 4">
    <name type="scientific">Symbiochloris irregularis</name>
    <dbReference type="NCBI Taxonomy" id="706552"/>
    <lineage>
        <taxon>Eukaryota</taxon>
        <taxon>Viridiplantae</taxon>
        <taxon>Chlorophyta</taxon>
        <taxon>core chlorophytes</taxon>
        <taxon>Trebouxiophyceae</taxon>
        <taxon>Trebouxiales</taxon>
        <taxon>Trebouxiaceae</taxon>
        <taxon>Symbiochloris</taxon>
    </lineage>
</organism>
<dbReference type="PANTHER" id="PTHR10133:SF27">
    <property type="entry name" value="DNA POLYMERASE NU"/>
    <property type="match status" value="1"/>
</dbReference>
<dbReference type="EMBL" id="JALJOQ010000007">
    <property type="protein sequence ID" value="KAK9812312.1"/>
    <property type="molecule type" value="Genomic_DNA"/>
</dbReference>
<dbReference type="GO" id="GO:0003887">
    <property type="term" value="F:DNA-directed DNA polymerase activity"/>
    <property type="evidence" value="ECO:0007669"/>
    <property type="project" value="InterPro"/>
</dbReference>
<dbReference type="GO" id="GO:0006302">
    <property type="term" value="P:double-strand break repair"/>
    <property type="evidence" value="ECO:0007669"/>
    <property type="project" value="TreeGrafter"/>
</dbReference>
<gene>
    <name evidence="3" type="ORF">WJX73_001148</name>
</gene>
<keyword evidence="4" id="KW-1185">Reference proteome</keyword>
<dbReference type="Pfam" id="PF00476">
    <property type="entry name" value="DNA_pol_A"/>
    <property type="match status" value="1"/>
</dbReference>
<keyword evidence="1" id="KW-0235">DNA replication</keyword>
<dbReference type="InterPro" id="IPR002298">
    <property type="entry name" value="DNA_polymerase_A"/>
</dbReference>
<dbReference type="PRINTS" id="PR00868">
    <property type="entry name" value="DNAPOLI"/>
</dbReference>
<protein>
    <recommendedName>
        <fullName evidence="2">DNA-directed DNA polymerase family A palm domain-containing protein</fullName>
    </recommendedName>
</protein>
<accession>A0AAW1PU21</accession>
<evidence type="ECO:0000313" key="4">
    <source>
        <dbReference type="Proteomes" id="UP001465755"/>
    </source>
</evidence>
<dbReference type="SUPFAM" id="SSF56672">
    <property type="entry name" value="DNA/RNA polymerases"/>
    <property type="match status" value="1"/>
</dbReference>
<sequence length="88" mass="9429">GKAKGHAMRAAINTPIQGSAADMATAAMLTIAANARPMELDRKLLLQGPKESVEEAERVVRKCMMKPFNGQGLTEVDLIVESKHADVV</sequence>
<evidence type="ECO:0000256" key="1">
    <source>
        <dbReference type="ARBA" id="ARBA00022705"/>
    </source>
</evidence>
<feature type="non-terminal residue" evidence="3">
    <location>
        <position position="1"/>
    </location>
</feature>
<dbReference type="GO" id="GO:0006261">
    <property type="term" value="P:DNA-templated DNA replication"/>
    <property type="evidence" value="ECO:0007669"/>
    <property type="project" value="InterPro"/>
</dbReference>
<feature type="domain" description="DNA-directed DNA polymerase family A palm" evidence="2">
    <location>
        <begin position="4"/>
        <end position="83"/>
    </location>
</feature>
<evidence type="ECO:0000259" key="2">
    <source>
        <dbReference type="Pfam" id="PF00476"/>
    </source>
</evidence>
<dbReference type="AlphaFoldDB" id="A0AAW1PU21"/>
<evidence type="ECO:0000313" key="3">
    <source>
        <dbReference type="EMBL" id="KAK9812312.1"/>
    </source>
</evidence>
<proteinExistence type="predicted"/>
<dbReference type="InterPro" id="IPR001098">
    <property type="entry name" value="DNA-dir_DNA_pol_A_palm_dom"/>
</dbReference>
<reference evidence="3 4" key="1">
    <citation type="journal article" date="2024" name="Nat. Commun.">
        <title>Phylogenomics reveals the evolutionary origins of lichenization in chlorophyte algae.</title>
        <authorList>
            <person name="Puginier C."/>
            <person name="Libourel C."/>
            <person name="Otte J."/>
            <person name="Skaloud P."/>
            <person name="Haon M."/>
            <person name="Grisel S."/>
            <person name="Petersen M."/>
            <person name="Berrin J.G."/>
            <person name="Delaux P.M."/>
            <person name="Dal Grande F."/>
            <person name="Keller J."/>
        </authorList>
    </citation>
    <scope>NUCLEOTIDE SEQUENCE [LARGE SCALE GENOMIC DNA]</scope>
    <source>
        <strain evidence="3 4">SAG 2036</strain>
    </source>
</reference>
<comment type="caution">
    <text evidence="3">The sequence shown here is derived from an EMBL/GenBank/DDBJ whole genome shotgun (WGS) entry which is preliminary data.</text>
</comment>
<name>A0AAW1PU21_9CHLO</name>
<dbReference type="Proteomes" id="UP001465755">
    <property type="component" value="Unassembled WGS sequence"/>
</dbReference>
<dbReference type="PANTHER" id="PTHR10133">
    <property type="entry name" value="DNA POLYMERASE I"/>
    <property type="match status" value="1"/>
</dbReference>
<dbReference type="InterPro" id="IPR043502">
    <property type="entry name" value="DNA/RNA_pol_sf"/>
</dbReference>